<comment type="caution">
    <text evidence="1">The sequence shown here is derived from an EMBL/GenBank/DDBJ whole genome shotgun (WGS) entry which is preliminary data.</text>
</comment>
<accession>A0A1V3III4</accession>
<keyword evidence="2" id="KW-1185">Reference proteome</keyword>
<dbReference type="STRING" id="1908257.BKK47_03400"/>
<dbReference type="Proteomes" id="UP000189426">
    <property type="component" value="Unassembled WGS sequence"/>
</dbReference>
<proteinExistence type="predicted"/>
<dbReference type="AlphaFoldDB" id="A0A1V3III4"/>
<gene>
    <name evidence="1" type="ORF">BKK47_03400</name>
</gene>
<sequence length="105" mass="12104">MNIVQTKEEAVEDFKNDCIKTCNEIQEVVNAWIKRNKKDKSSLLYKSNINVADFKCWSVSYSLDQDGSEVFIIYCDEGDDNTLSYEISLMAIRQLGVECACIMNW</sequence>
<organism evidence="1 2">
    <name type="scientific">Rodentibacter mrazii</name>
    <dbReference type="NCBI Taxonomy" id="1908257"/>
    <lineage>
        <taxon>Bacteria</taxon>
        <taxon>Pseudomonadati</taxon>
        <taxon>Pseudomonadota</taxon>
        <taxon>Gammaproteobacteria</taxon>
        <taxon>Pasteurellales</taxon>
        <taxon>Pasteurellaceae</taxon>
        <taxon>Rodentibacter</taxon>
    </lineage>
</organism>
<dbReference type="EMBL" id="MLHG01000019">
    <property type="protein sequence ID" value="OOF40664.1"/>
    <property type="molecule type" value="Genomic_DNA"/>
</dbReference>
<reference evidence="1 2" key="1">
    <citation type="submission" date="2016-10" db="EMBL/GenBank/DDBJ databases">
        <title>Rodentibacter gen. nov. and new species.</title>
        <authorList>
            <person name="Christensen H."/>
        </authorList>
    </citation>
    <scope>NUCLEOTIDE SEQUENCE [LARGE SCALE GENOMIC DNA]</scope>
    <source>
        <strain evidence="1 2">Ppn418</strain>
    </source>
</reference>
<evidence type="ECO:0000313" key="1">
    <source>
        <dbReference type="EMBL" id="OOF40664.1"/>
    </source>
</evidence>
<evidence type="ECO:0000313" key="2">
    <source>
        <dbReference type="Proteomes" id="UP000189426"/>
    </source>
</evidence>
<name>A0A1V3III4_9PAST</name>
<dbReference type="RefSeq" id="WP_077493527.1">
    <property type="nucleotide sequence ID" value="NZ_MLHG01000019.1"/>
</dbReference>
<protein>
    <submittedName>
        <fullName evidence="1">Uncharacterized protein</fullName>
    </submittedName>
</protein>